<reference evidence="2 3" key="1">
    <citation type="submission" date="2016-07" db="EMBL/GenBank/DDBJ databases">
        <title>Pervasive Adenine N6-methylation of Active Genes in Fungi.</title>
        <authorList>
            <consortium name="DOE Joint Genome Institute"/>
            <person name="Mondo S.J."/>
            <person name="Dannebaum R.O."/>
            <person name="Kuo R.C."/>
            <person name="Labutti K."/>
            <person name="Haridas S."/>
            <person name="Kuo A."/>
            <person name="Salamov A."/>
            <person name="Ahrendt S.R."/>
            <person name="Lipzen A."/>
            <person name="Sullivan W."/>
            <person name="Andreopoulos W.B."/>
            <person name="Clum A."/>
            <person name="Lindquist E."/>
            <person name="Daum C."/>
            <person name="Ramamoorthy G.K."/>
            <person name="Gryganskyi A."/>
            <person name="Culley D."/>
            <person name="Magnuson J.K."/>
            <person name="James T.Y."/>
            <person name="O'Malley M.A."/>
            <person name="Stajich J.E."/>
            <person name="Spatafora J.W."/>
            <person name="Visel A."/>
            <person name="Grigoriev I.V."/>
        </authorList>
    </citation>
    <scope>NUCLEOTIDE SEQUENCE [LARGE SCALE GENOMIC DNA]</scope>
    <source>
        <strain evidence="2 3">NRRL 2496</strain>
    </source>
</reference>
<name>A0A1X2H4Z1_SYNRA</name>
<comment type="caution">
    <text evidence="2">The sequence shown here is derived from an EMBL/GenBank/DDBJ whole genome shotgun (WGS) entry which is preliminary data.</text>
</comment>
<keyword evidence="3" id="KW-1185">Reference proteome</keyword>
<protein>
    <submittedName>
        <fullName evidence="2">Uncharacterized protein</fullName>
    </submittedName>
</protein>
<keyword evidence="1" id="KW-0472">Membrane</keyword>
<evidence type="ECO:0000313" key="3">
    <source>
        <dbReference type="Proteomes" id="UP000242180"/>
    </source>
</evidence>
<evidence type="ECO:0000256" key="1">
    <source>
        <dbReference type="SAM" id="Phobius"/>
    </source>
</evidence>
<sequence length="87" mass="9746">MRHFSRQRVENMLSLAMNGTNITAYILLFAAAIVKGVHGTLVEIMQSVYAAILCIFLTLHEVKSCSPAYVYFGFLSLHRGKGLVLLW</sequence>
<evidence type="ECO:0000313" key="2">
    <source>
        <dbReference type="EMBL" id="ORY93050.1"/>
    </source>
</evidence>
<keyword evidence="1" id="KW-0812">Transmembrane</keyword>
<feature type="transmembrane region" description="Helical" evidence="1">
    <location>
        <begin position="12"/>
        <end position="34"/>
    </location>
</feature>
<dbReference type="Proteomes" id="UP000242180">
    <property type="component" value="Unassembled WGS sequence"/>
</dbReference>
<organism evidence="2 3">
    <name type="scientific">Syncephalastrum racemosum</name>
    <name type="common">Filamentous fungus</name>
    <dbReference type="NCBI Taxonomy" id="13706"/>
    <lineage>
        <taxon>Eukaryota</taxon>
        <taxon>Fungi</taxon>
        <taxon>Fungi incertae sedis</taxon>
        <taxon>Mucoromycota</taxon>
        <taxon>Mucoromycotina</taxon>
        <taxon>Mucoromycetes</taxon>
        <taxon>Mucorales</taxon>
        <taxon>Syncephalastraceae</taxon>
        <taxon>Syncephalastrum</taxon>
    </lineage>
</organism>
<dbReference type="InParanoid" id="A0A1X2H4Z1"/>
<accession>A0A1X2H4Z1</accession>
<dbReference type="AlphaFoldDB" id="A0A1X2H4Z1"/>
<dbReference type="EMBL" id="MCGN01000009">
    <property type="protein sequence ID" value="ORY93050.1"/>
    <property type="molecule type" value="Genomic_DNA"/>
</dbReference>
<gene>
    <name evidence="2" type="ORF">BCR43DRAFT_496258</name>
</gene>
<keyword evidence="1" id="KW-1133">Transmembrane helix</keyword>
<proteinExistence type="predicted"/>